<dbReference type="AlphaFoldDB" id="A0A1M5JKP3"/>
<keyword evidence="1" id="KW-0067">ATP-binding</keyword>
<dbReference type="STRING" id="1121321.SAMN04488530_101181"/>
<dbReference type="SUPFAM" id="SSF140931">
    <property type="entry name" value="Fic-like"/>
    <property type="match status" value="1"/>
</dbReference>
<feature type="domain" description="Fido" evidence="3">
    <location>
        <begin position="93"/>
        <end position="227"/>
    </location>
</feature>
<evidence type="ECO:0000313" key="5">
    <source>
        <dbReference type="Proteomes" id="UP000243255"/>
    </source>
</evidence>
<dbReference type="InterPro" id="IPR036597">
    <property type="entry name" value="Fido-like_dom_sf"/>
</dbReference>
<dbReference type="PANTHER" id="PTHR13504:SF38">
    <property type="entry name" value="FIDO DOMAIN-CONTAINING PROTEIN"/>
    <property type="match status" value="1"/>
</dbReference>
<dbReference type="InterPro" id="IPR003812">
    <property type="entry name" value="Fido"/>
</dbReference>
<keyword evidence="1" id="KW-0547">Nucleotide-binding</keyword>
<evidence type="ECO:0000256" key="2">
    <source>
        <dbReference type="PIRSR" id="PIRSR640198-3"/>
    </source>
</evidence>
<dbReference type="OrthoDB" id="9807853at2"/>
<evidence type="ECO:0000259" key="3">
    <source>
        <dbReference type="PROSITE" id="PS51459"/>
    </source>
</evidence>
<dbReference type="Gene3D" id="1.10.3290.10">
    <property type="entry name" value="Fido-like domain"/>
    <property type="match status" value="1"/>
</dbReference>
<dbReference type="PANTHER" id="PTHR13504">
    <property type="entry name" value="FIDO DOMAIN-CONTAINING PROTEIN DDB_G0283145"/>
    <property type="match status" value="1"/>
</dbReference>
<reference evidence="5" key="1">
    <citation type="submission" date="2016-11" db="EMBL/GenBank/DDBJ databases">
        <authorList>
            <person name="Varghese N."/>
            <person name="Submissions S."/>
        </authorList>
    </citation>
    <scope>NUCLEOTIDE SEQUENCE [LARGE SCALE GENOMIC DNA]</scope>
    <source>
        <strain evidence="5">DSM 2635</strain>
    </source>
</reference>
<feature type="site" description="Important for autoinhibition of adenylyltransferase activity" evidence="2">
    <location>
        <position position="43"/>
    </location>
</feature>
<accession>A0A1M5JKP3</accession>
<evidence type="ECO:0000256" key="1">
    <source>
        <dbReference type="PIRSR" id="PIRSR640198-2"/>
    </source>
</evidence>
<sequence>MKSYIPNYKYKFPVQIPRGDKRYILTYVRQMISEFVYDMGNLENNPFTFPEVQTLLDGITVGGHKLSDQNQILNIKASWDYMIELSVKEDININKDTICSIHNIVAKDEASIVGDFRNGNIGIAGTKDYKCIDASNLNDVFKNDINIINNINNPLEKAIILNLWMSYCQFFYDGNKRTSRLASNLILLSNDIGVLSISARDKQEYNTLMLEFYETMNADKVIKFLVEKCVIYFSGYNYKTYSEIIN</sequence>
<dbReference type="GO" id="GO:0005524">
    <property type="term" value="F:ATP binding"/>
    <property type="evidence" value="ECO:0007669"/>
    <property type="project" value="UniProtKB-KW"/>
</dbReference>
<keyword evidence="5" id="KW-1185">Reference proteome</keyword>
<dbReference type="InterPro" id="IPR040198">
    <property type="entry name" value="Fido_containing"/>
</dbReference>
<dbReference type="PROSITE" id="PS51459">
    <property type="entry name" value="FIDO"/>
    <property type="match status" value="1"/>
</dbReference>
<name>A0A1M5JKP3_9FIRM</name>
<evidence type="ECO:0000313" key="4">
    <source>
        <dbReference type="EMBL" id="SHG40829.1"/>
    </source>
</evidence>
<dbReference type="Pfam" id="PF02661">
    <property type="entry name" value="Fic"/>
    <property type="match status" value="1"/>
</dbReference>
<proteinExistence type="predicted"/>
<organism evidence="4 5">
    <name type="scientific">Asaccharospora irregularis DSM 2635</name>
    <dbReference type="NCBI Taxonomy" id="1121321"/>
    <lineage>
        <taxon>Bacteria</taxon>
        <taxon>Bacillati</taxon>
        <taxon>Bacillota</taxon>
        <taxon>Clostridia</taxon>
        <taxon>Peptostreptococcales</taxon>
        <taxon>Peptostreptococcaceae</taxon>
        <taxon>Asaccharospora</taxon>
    </lineage>
</organism>
<dbReference type="Proteomes" id="UP000243255">
    <property type="component" value="Unassembled WGS sequence"/>
</dbReference>
<gene>
    <name evidence="4" type="ORF">SAMN04488530_101181</name>
</gene>
<dbReference type="RefSeq" id="WP_073123303.1">
    <property type="nucleotide sequence ID" value="NZ_BAABCH010000027.1"/>
</dbReference>
<feature type="binding site" evidence="1">
    <location>
        <begin position="173"/>
        <end position="180"/>
    </location>
    <ligand>
        <name>ATP</name>
        <dbReference type="ChEBI" id="CHEBI:30616"/>
    </ligand>
</feature>
<dbReference type="EMBL" id="FQWX01000001">
    <property type="protein sequence ID" value="SHG40829.1"/>
    <property type="molecule type" value="Genomic_DNA"/>
</dbReference>
<protein>
    <submittedName>
        <fullName evidence="4">Fic/DOC family protein</fullName>
    </submittedName>
</protein>